<dbReference type="GO" id="GO:0097176">
    <property type="term" value="P:epoxide metabolic process"/>
    <property type="evidence" value="ECO:0007669"/>
    <property type="project" value="TreeGrafter"/>
</dbReference>
<dbReference type="PANTHER" id="PTHR21661:SF35">
    <property type="entry name" value="EPOXIDE HYDROLASE"/>
    <property type="match status" value="1"/>
</dbReference>
<sequence>MAPLFYMLSALVLLSTVVLGEAARPKISPFKIDLSRRVPHMIDMIKRTQLPSSELEVAVNSRNDSTNTGISLSKLESLRSQWLHDFDWEKEQLELNQMKHFTTIIEGQTIHFIHEVSQARNSIPLILLHGWPGSFLEMLPVINNLTLKNHSHIANSDEVSFDVVIPSLPGFGFSSPTPKNWTIDDTARVFNTLMQEVLGYETYAIHGSDWGAFIGWSLYNSYPKSGRATHMALFPELPLQPEQLEAKNITLSKEDAFSEQLWVDNSVGGSAYAVQQRTKPNTIGLALYDNPIGQLAWISEKYISWSDPRRSTGPSVLNDHEILRVVSLYYLTQSFTSAAYIYNQNPSSFAIPLSKAKTDAPFLFSSFKLDTFFIPEQVIRPLTNLVYYKSWDFGGHFCGLDNPPALVQGLREIKKYWHY</sequence>
<dbReference type="PRINTS" id="PR00412">
    <property type="entry name" value="EPOXHYDRLASE"/>
</dbReference>
<dbReference type="EMBL" id="CP075869">
    <property type="protein sequence ID" value="QYT03568.1"/>
    <property type="molecule type" value="Genomic_DNA"/>
</dbReference>
<protein>
    <submittedName>
        <fullName evidence="7">EHN domain-containing protein</fullName>
    </submittedName>
</protein>
<dbReference type="InterPro" id="IPR000639">
    <property type="entry name" value="Epox_hydrolase-like"/>
</dbReference>
<evidence type="ECO:0000256" key="5">
    <source>
        <dbReference type="SAM" id="SignalP"/>
    </source>
</evidence>
<dbReference type="InterPro" id="IPR010497">
    <property type="entry name" value="Epoxide_hydro_N"/>
</dbReference>
<keyword evidence="8" id="KW-1185">Reference proteome</keyword>
<dbReference type="PIRSF" id="PIRSF001112">
    <property type="entry name" value="Epoxide_hydrolase"/>
    <property type="match status" value="1"/>
</dbReference>
<name>A0A8G0LJQ6_9HYPO</name>
<feature type="active site" description="Proton donor" evidence="4">
    <location>
        <position position="342"/>
    </location>
</feature>
<proteinExistence type="inferred from homology"/>
<evidence type="ECO:0000313" key="7">
    <source>
        <dbReference type="EMBL" id="QYT03568.1"/>
    </source>
</evidence>
<evidence type="ECO:0000313" key="8">
    <source>
        <dbReference type="Proteomes" id="UP000826661"/>
    </source>
</evidence>
<dbReference type="PANTHER" id="PTHR21661">
    <property type="entry name" value="EPOXIDE HYDROLASE 1-RELATED"/>
    <property type="match status" value="1"/>
</dbReference>
<organism evidence="7 8">
    <name type="scientific">Trichoderma simmonsii</name>
    <dbReference type="NCBI Taxonomy" id="1491479"/>
    <lineage>
        <taxon>Eukaryota</taxon>
        <taxon>Fungi</taxon>
        <taxon>Dikarya</taxon>
        <taxon>Ascomycota</taxon>
        <taxon>Pezizomycotina</taxon>
        <taxon>Sordariomycetes</taxon>
        <taxon>Hypocreomycetidae</taxon>
        <taxon>Hypocreales</taxon>
        <taxon>Hypocreaceae</taxon>
        <taxon>Trichoderma</taxon>
    </lineage>
</organism>
<dbReference type="Gene3D" id="3.40.50.1820">
    <property type="entry name" value="alpha/beta hydrolase"/>
    <property type="match status" value="1"/>
</dbReference>
<comment type="similarity">
    <text evidence="1">Belongs to the peptidase S33 family.</text>
</comment>
<evidence type="ECO:0000256" key="2">
    <source>
        <dbReference type="ARBA" id="ARBA00022797"/>
    </source>
</evidence>
<keyword evidence="2" id="KW-0058">Aromatic hydrocarbons catabolism</keyword>
<dbReference type="AlphaFoldDB" id="A0A8G0LJQ6"/>
<dbReference type="GO" id="GO:0004301">
    <property type="term" value="F:epoxide hydrolase activity"/>
    <property type="evidence" value="ECO:0007669"/>
    <property type="project" value="TreeGrafter"/>
</dbReference>
<dbReference type="InterPro" id="IPR016292">
    <property type="entry name" value="Epoxide_hydrolase"/>
</dbReference>
<feature type="active site" description="Proton acceptor" evidence="4">
    <location>
        <position position="396"/>
    </location>
</feature>
<feature type="active site" description="Nucleophile" evidence="4">
    <location>
        <position position="209"/>
    </location>
</feature>
<evidence type="ECO:0000256" key="4">
    <source>
        <dbReference type="PIRSR" id="PIRSR001112-1"/>
    </source>
</evidence>
<keyword evidence="3" id="KW-0378">Hydrolase</keyword>
<dbReference type="SUPFAM" id="SSF53474">
    <property type="entry name" value="alpha/beta-Hydrolases"/>
    <property type="match status" value="1"/>
</dbReference>
<dbReference type="Proteomes" id="UP000826661">
    <property type="component" value="Chromosome VI"/>
</dbReference>
<keyword evidence="5" id="KW-0732">Signal</keyword>
<feature type="signal peptide" evidence="5">
    <location>
        <begin position="1"/>
        <end position="22"/>
    </location>
</feature>
<evidence type="ECO:0000256" key="1">
    <source>
        <dbReference type="ARBA" id="ARBA00010088"/>
    </source>
</evidence>
<feature type="domain" description="Epoxide hydrolase N-terminal" evidence="6">
    <location>
        <begin position="27"/>
        <end position="138"/>
    </location>
</feature>
<dbReference type="Pfam" id="PF06441">
    <property type="entry name" value="EHN"/>
    <property type="match status" value="1"/>
</dbReference>
<reference evidence="7 8" key="1">
    <citation type="journal article" date="2021" name="BMC Genomics">
        <title>Telomere-to-telomere genome assembly of asparaginase-producing Trichoderma simmonsii.</title>
        <authorList>
            <person name="Chung D."/>
            <person name="Kwon Y.M."/>
            <person name="Yang Y."/>
        </authorList>
    </citation>
    <scope>NUCLEOTIDE SEQUENCE [LARGE SCALE GENOMIC DNA]</scope>
    <source>
        <strain evidence="7 8">GH-Sj1</strain>
    </source>
</reference>
<feature type="chain" id="PRO_5034353913" evidence="5">
    <location>
        <begin position="23"/>
        <end position="419"/>
    </location>
</feature>
<dbReference type="InterPro" id="IPR029058">
    <property type="entry name" value="AB_hydrolase_fold"/>
</dbReference>
<accession>A0A8G0LJQ6</accession>
<evidence type="ECO:0000256" key="3">
    <source>
        <dbReference type="ARBA" id="ARBA00022801"/>
    </source>
</evidence>
<evidence type="ECO:0000259" key="6">
    <source>
        <dbReference type="Pfam" id="PF06441"/>
    </source>
</evidence>
<gene>
    <name evidence="7" type="ORF">H0G86_010517</name>
</gene>